<feature type="chain" id="PRO_5025064240" evidence="2">
    <location>
        <begin position="29"/>
        <end position="390"/>
    </location>
</feature>
<dbReference type="AlphaFoldDB" id="A0A5K7XER2"/>
<gene>
    <name evidence="3" type="ORF">PLANPX_4104</name>
</gene>
<feature type="transmembrane region" description="Helical" evidence="1">
    <location>
        <begin position="315"/>
        <end position="341"/>
    </location>
</feature>
<keyword evidence="1" id="KW-0812">Transmembrane</keyword>
<feature type="transmembrane region" description="Helical" evidence="1">
    <location>
        <begin position="222"/>
        <end position="244"/>
    </location>
</feature>
<name>A0A5K7XER2_9BACT</name>
<feature type="transmembrane region" description="Helical" evidence="1">
    <location>
        <begin position="361"/>
        <end position="382"/>
    </location>
</feature>
<keyword evidence="4" id="KW-1185">Reference proteome</keyword>
<dbReference type="EMBL" id="AP021861">
    <property type="protein sequence ID" value="BBO34492.1"/>
    <property type="molecule type" value="Genomic_DNA"/>
</dbReference>
<proteinExistence type="predicted"/>
<keyword evidence="1" id="KW-1133">Transmembrane helix</keyword>
<feature type="transmembrane region" description="Helical" evidence="1">
    <location>
        <begin position="265"/>
        <end position="283"/>
    </location>
</feature>
<dbReference type="Proteomes" id="UP000326837">
    <property type="component" value="Chromosome"/>
</dbReference>
<evidence type="ECO:0000256" key="2">
    <source>
        <dbReference type="SAM" id="SignalP"/>
    </source>
</evidence>
<accession>A0A5K7XER2</accession>
<feature type="transmembrane region" description="Helical" evidence="1">
    <location>
        <begin position="289"/>
        <end position="308"/>
    </location>
</feature>
<dbReference type="RefSeq" id="WP_152100058.1">
    <property type="nucleotide sequence ID" value="NZ_AP021861.1"/>
</dbReference>
<feature type="signal peptide" evidence="2">
    <location>
        <begin position="1"/>
        <end position="28"/>
    </location>
</feature>
<evidence type="ECO:0000313" key="4">
    <source>
        <dbReference type="Proteomes" id="UP000326837"/>
    </source>
</evidence>
<sequence>MNDCSRHPILFVATVALAILSAPSTALAYLDGFKTRTVVSANQEYVLVLLTPMTERVNRYRYDPKQDGPRDEEEIRIWNESIDRQERLEAIYSQSGIYRNDGSTELLWPMPYLTICKDIYLSNDGEQVVVAFLDWDLMNISSRGDALEFFSRGQSLAIYNEETLISGIFSKMIAARCLGFGFPHARAGLDDANGRFELTTDSGEWFQFDIATGGMTSHWSPWPIYLGTPLVAVPLLTWGAVLWGRGRSQRLAASSRRGWGFTIRELLGAMALVATCLVAVKQQTMSSDAFAVCLGIGAVGGAIGARVTANRWGTFIGAVAALYGAYAAVLAFALAEIGWQAARQARGLDIEFWLTEGWGLAAWWATIAIGSIVGAVIGGRLAPRGGVNVA</sequence>
<reference evidence="4" key="1">
    <citation type="submission" date="2019-10" db="EMBL/GenBank/DDBJ databases">
        <title>Lacipirellula parvula gen. nov., sp. nov., representing a lineage of planctomycetes widespread in freshwater anoxic habitats, and description of the family Lacipirellulaceae.</title>
        <authorList>
            <person name="Dedysh S.N."/>
            <person name="Kulichevskaya I.S."/>
            <person name="Beletsky A.V."/>
            <person name="Rakitin A.L."/>
            <person name="Mardanov A.V."/>
            <person name="Ivanova A.A."/>
            <person name="Saltykova V.X."/>
            <person name="Rijpstra W.I.C."/>
            <person name="Sinninghe Damste J.S."/>
            <person name="Ravin N.V."/>
        </authorList>
    </citation>
    <scope>NUCLEOTIDE SEQUENCE [LARGE SCALE GENOMIC DNA]</scope>
    <source>
        <strain evidence="4">PX69</strain>
    </source>
</reference>
<protein>
    <submittedName>
        <fullName evidence="3">Uncharacterized protein</fullName>
    </submittedName>
</protein>
<keyword evidence="2" id="KW-0732">Signal</keyword>
<organism evidence="3 4">
    <name type="scientific">Lacipirellula parvula</name>
    <dbReference type="NCBI Taxonomy" id="2650471"/>
    <lineage>
        <taxon>Bacteria</taxon>
        <taxon>Pseudomonadati</taxon>
        <taxon>Planctomycetota</taxon>
        <taxon>Planctomycetia</taxon>
        <taxon>Pirellulales</taxon>
        <taxon>Lacipirellulaceae</taxon>
        <taxon>Lacipirellula</taxon>
    </lineage>
</organism>
<dbReference type="KEGG" id="lpav:PLANPX_4104"/>
<evidence type="ECO:0000256" key="1">
    <source>
        <dbReference type="SAM" id="Phobius"/>
    </source>
</evidence>
<keyword evidence="1" id="KW-0472">Membrane</keyword>
<evidence type="ECO:0000313" key="3">
    <source>
        <dbReference type="EMBL" id="BBO34492.1"/>
    </source>
</evidence>